<sequence>MQGKPWKGSGKGQSHDDRYRESPLSSSEAIGLPIMMA</sequence>
<reference evidence="2 3" key="1">
    <citation type="submission" date="2019-04" db="EMBL/GenBank/DDBJ databases">
        <title>A novel phosphate-accumulating bacterium identified in bioreactor for phosphate removal from wastewater.</title>
        <authorList>
            <person name="Kotlyarov R.Y."/>
            <person name="Beletsky A.V."/>
            <person name="Kallistova A.Y."/>
            <person name="Dorofeev A.G."/>
            <person name="Nikolaev Y.Y."/>
            <person name="Pimenov N.V."/>
            <person name="Ravin N.V."/>
            <person name="Mardanov A.V."/>
        </authorList>
    </citation>
    <scope>NUCLEOTIDE SEQUENCE [LARGE SCALE GENOMIC DNA]</scope>
    <source>
        <strain evidence="2 3">Bin19</strain>
    </source>
</reference>
<gene>
    <name evidence="2" type="ORF">ACCUM_3391</name>
</gene>
<dbReference type="AlphaFoldDB" id="A0A5S4EPN6"/>
<accession>A0A5S4EPN6</accession>
<organism evidence="2 3">
    <name type="scientific">Candidatus Accumulibacter phosphatis</name>
    <dbReference type="NCBI Taxonomy" id="327160"/>
    <lineage>
        <taxon>Bacteria</taxon>
        <taxon>Pseudomonadati</taxon>
        <taxon>Pseudomonadota</taxon>
        <taxon>Betaproteobacteria</taxon>
        <taxon>Candidatus Accumulibacter</taxon>
    </lineage>
</organism>
<proteinExistence type="predicted"/>
<evidence type="ECO:0000256" key="1">
    <source>
        <dbReference type="SAM" id="MobiDB-lite"/>
    </source>
</evidence>
<feature type="region of interest" description="Disordered" evidence="1">
    <location>
        <begin position="1"/>
        <end position="37"/>
    </location>
</feature>
<evidence type="ECO:0000313" key="3">
    <source>
        <dbReference type="Proteomes" id="UP000306324"/>
    </source>
</evidence>
<keyword evidence="3" id="KW-1185">Reference proteome</keyword>
<dbReference type="EMBL" id="SWAD01000029">
    <property type="protein sequence ID" value="TMQ77268.1"/>
    <property type="molecule type" value="Genomic_DNA"/>
</dbReference>
<dbReference type="Proteomes" id="UP000306324">
    <property type="component" value="Unassembled WGS sequence"/>
</dbReference>
<name>A0A5S4EPN6_9PROT</name>
<comment type="caution">
    <text evidence="2">The sequence shown here is derived from an EMBL/GenBank/DDBJ whole genome shotgun (WGS) entry which is preliminary data.</text>
</comment>
<evidence type="ECO:0000313" key="2">
    <source>
        <dbReference type="EMBL" id="TMQ77268.1"/>
    </source>
</evidence>
<protein>
    <submittedName>
        <fullName evidence="2">Uncharacterized protein</fullName>
    </submittedName>
</protein>